<evidence type="ECO:0000313" key="3">
    <source>
        <dbReference type="Proteomes" id="UP000594759"/>
    </source>
</evidence>
<name>A0A7S9KZZ6_9SPHI</name>
<dbReference type="AlphaFoldDB" id="A0A7S9KZZ6"/>
<dbReference type="PANTHER" id="PTHR12526:SF590">
    <property type="entry name" value="ALPHA-MALTOSE-1-PHOSPHATE SYNTHASE"/>
    <property type="match status" value="1"/>
</dbReference>
<protein>
    <submittedName>
        <fullName evidence="2">Glycosyltransferase family 4 protein</fullName>
    </submittedName>
</protein>
<keyword evidence="2" id="KW-0808">Transferase</keyword>
<dbReference type="PANTHER" id="PTHR12526">
    <property type="entry name" value="GLYCOSYLTRANSFERASE"/>
    <property type="match status" value="1"/>
</dbReference>
<reference evidence="2 3" key="1">
    <citation type="submission" date="2020-11" db="EMBL/GenBank/DDBJ databases">
        <title>Pedobacter endophytica, an endophytic bacteria isolated form Carex pumila.</title>
        <authorList>
            <person name="Peng Y."/>
            <person name="Jiang L."/>
            <person name="Lee J."/>
        </authorList>
    </citation>
    <scope>NUCLEOTIDE SEQUENCE [LARGE SCALE GENOMIC DNA]</scope>
    <source>
        <strain evidence="2 3">JBR3-12</strain>
    </source>
</reference>
<sequence>MKRSDANSIPHHFLFGAVDLDPYNINVSFCEDSSLGNRILRGIKIACKIIFSKEPYDLLYASSPNGIELIVLLKCFGLFRKPIVVWQHRALKQPANSFSKALLRFYYSGFNKMIMFSDLHVQESLSYGVIDSERVTQMQWGPDTAYYDRIIKKAEETKPESKSNYFCSTGRENRDFPTLVSAFSSLPGSNLRIYTTRQHGRMQNEKILLQDEKATPNIQVTIVESSPTLNTFLSTEMYNGTCAVISCLQFNYTVGLTSLTEAMALGKAVIVSDNPYFPIDVAKEGVGIKVGYKDVQGWINAIKYLTDHPEIAAEMGRKGRQFIDEKCNTKIMAKQLADCFFEFTGKA</sequence>
<dbReference type="Gene3D" id="3.40.50.2000">
    <property type="entry name" value="Glycogen Phosphorylase B"/>
    <property type="match status" value="2"/>
</dbReference>
<evidence type="ECO:0000259" key="1">
    <source>
        <dbReference type="Pfam" id="PF00534"/>
    </source>
</evidence>
<feature type="domain" description="Glycosyl transferase family 1" evidence="1">
    <location>
        <begin position="253"/>
        <end position="321"/>
    </location>
</feature>
<gene>
    <name evidence="2" type="ORF">IZT61_01165</name>
</gene>
<dbReference type="EMBL" id="CP064939">
    <property type="protein sequence ID" value="QPH39927.1"/>
    <property type="molecule type" value="Genomic_DNA"/>
</dbReference>
<organism evidence="2 3">
    <name type="scientific">Pedobacter endophyticus</name>
    <dbReference type="NCBI Taxonomy" id="2789740"/>
    <lineage>
        <taxon>Bacteria</taxon>
        <taxon>Pseudomonadati</taxon>
        <taxon>Bacteroidota</taxon>
        <taxon>Sphingobacteriia</taxon>
        <taxon>Sphingobacteriales</taxon>
        <taxon>Sphingobacteriaceae</taxon>
        <taxon>Pedobacter</taxon>
    </lineage>
</organism>
<dbReference type="Pfam" id="PF00534">
    <property type="entry name" value="Glycos_transf_1"/>
    <property type="match status" value="1"/>
</dbReference>
<dbReference type="Proteomes" id="UP000594759">
    <property type="component" value="Chromosome"/>
</dbReference>
<evidence type="ECO:0000313" key="2">
    <source>
        <dbReference type="EMBL" id="QPH39927.1"/>
    </source>
</evidence>
<dbReference type="GO" id="GO:0016757">
    <property type="term" value="F:glycosyltransferase activity"/>
    <property type="evidence" value="ECO:0007669"/>
    <property type="project" value="InterPro"/>
</dbReference>
<proteinExistence type="predicted"/>
<keyword evidence="3" id="KW-1185">Reference proteome</keyword>
<dbReference type="RefSeq" id="WP_196099385.1">
    <property type="nucleotide sequence ID" value="NZ_CP064939.1"/>
</dbReference>
<dbReference type="InterPro" id="IPR001296">
    <property type="entry name" value="Glyco_trans_1"/>
</dbReference>
<accession>A0A7S9KZZ6</accession>
<dbReference type="SUPFAM" id="SSF53756">
    <property type="entry name" value="UDP-Glycosyltransferase/glycogen phosphorylase"/>
    <property type="match status" value="1"/>
</dbReference>
<dbReference type="KEGG" id="pex:IZT61_01165"/>